<proteinExistence type="predicted"/>
<name>A0A0E9QW05_ANGAN</name>
<sequence>MQTVGELLSKDITKDYLFLWH</sequence>
<organism evidence="1">
    <name type="scientific">Anguilla anguilla</name>
    <name type="common">European freshwater eel</name>
    <name type="synonym">Muraena anguilla</name>
    <dbReference type="NCBI Taxonomy" id="7936"/>
    <lineage>
        <taxon>Eukaryota</taxon>
        <taxon>Metazoa</taxon>
        <taxon>Chordata</taxon>
        <taxon>Craniata</taxon>
        <taxon>Vertebrata</taxon>
        <taxon>Euteleostomi</taxon>
        <taxon>Actinopterygii</taxon>
        <taxon>Neopterygii</taxon>
        <taxon>Teleostei</taxon>
        <taxon>Anguilliformes</taxon>
        <taxon>Anguillidae</taxon>
        <taxon>Anguilla</taxon>
    </lineage>
</organism>
<reference evidence="1" key="1">
    <citation type="submission" date="2014-11" db="EMBL/GenBank/DDBJ databases">
        <authorList>
            <person name="Amaro Gonzalez C."/>
        </authorList>
    </citation>
    <scope>NUCLEOTIDE SEQUENCE</scope>
</reference>
<dbReference type="AlphaFoldDB" id="A0A0E9QW05"/>
<evidence type="ECO:0000313" key="1">
    <source>
        <dbReference type="EMBL" id="JAH20642.1"/>
    </source>
</evidence>
<dbReference type="EMBL" id="GBXM01087935">
    <property type="protein sequence ID" value="JAH20642.1"/>
    <property type="molecule type" value="Transcribed_RNA"/>
</dbReference>
<protein>
    <submittedName>
        <fullName evidence="1">Uncharacterized protein</fullName>
    </submittedName>
</protein>
<accession>A0A0E9QW05</accession>
<reference evidence="1" key="2">
    <citation type="journal article" date="2015" name="Fish Shellfish Immunol.">
        <title>Early steps in the European eel (Anguilla anguilla)-Vibrio vulnificus interaction in the gills: Role of the RtxA13 toxin.</title>
        <authorList>
            <person name="Callol A."/>
            <person name="Pajuelo D."/>
            <person name="Ebbesson L."/>
            <person name="Teles M."/>
            <person name="MacKenzie S."/>
            <person name="Amaro C."/>
        </authorList>
    </citation>
    <scope>NUCLEOTIDE SEQUENCE</scope>
</reference>